<reference evidence="2 3" key="1">
    <citation type="submission" date="2021-07" db="EMBL/GenBank/DDBJ databases">
        <title>Actinomadura sp. PM05-2 isolated from lichen.</title>
        <authorList>
            <person name="Somphong A."/>
            <person name="Phongsopitanun W."/>
            <person name="Tanasupawat S."/>
            <person name="Peongsungnone V."/>
        </authorList>
    </citation>
    <scope>NUCLEOTIDE SEQUENCE [LARGE SCALE GENOMIC DNA]</scope>
    <source>
        <strain evidence="2 3">PM05-2</strain>
    </source>
</reference>
<accession>A0ABS7FWF7</accession>
<evidence type="ECO:0000259" key="1">
    <source>
        <dbReference type="Pfam" id="PF04149"/>
    </source>
</evidence>
<proteinExistence type="predicted"/>
<protein>
    <submittedName>
        <fullName evidence="2">DUF397 domain-containing protein</fullName>
    </submittedName>
</protein>
<dbReference type="InterPro" id="IPR007278">
    <property type="entry name" value="DUF397"/>
</dbReference>
<keyword evidence="3" id="KW-1185">Reference proteome</keyword>
<evidence type="ECO:0000313" key="2">
    <source>
        <dbReference type="EMBL" id="MBW8484014.1"/>
    </source>
</evidence>
<gene>
    <name evidence="2" type="ORF">K1Y72_16625</name>
</gene>
<feature type="domain" description="DUF397" evidence="1">
    <location>
        <begin position="7"/>
        <end position="58"/>
    </location>
</feature>
<organism evidence="2 3">
    <name type="scientific">Actinomadura parmotrematis</name>
    <dbReference type="NCBI Taxonomy" id="2864039"/>
    <lineage>
        <taxon>Bacteria</taxon>
        <taxon>Bacillati</taxon>
        <taxon>Actinomycetota</taxon>
        <taxon>Actinomycetes</taxon>
        <taxon>Streptosporangiales</taxon>
        <taxon>Thermomonosporaceae</taxon>
        <taxon>Actinomadura</taxon>
    </lineage>
</organism>
<dbReference type="Pfam" id="PF04149">
    <property type="entry name" value="DUF397"/>
    <property type="match status" value="1"/>
</dbReference>
<comment type="caution">
    <text evidence="2">The sequence shown here is derived from an EMBL/GenBank/DDBJ whole genome shotgun (WGS) entry which is preliminary data.</text>
</comment>
<dbReference type="Proteomes" id="UP000774570">
    <property type="component" value="Unassembled WGS sequence"/>
</dbReference>
<evidence type="ECO:0000313" key="3">
    <source>
        <dbReference type="Proteomes" id="UP000774570"/>
    </source>
</evidence>
<dbReference type="RefSeq" id="WP_220167240.1">
    <property type="nucleotide sequence ID" value="NZ_JAIBOA010000009.1"/>
</dbReference>
<name>A0ABS7FWF7_9ACTN</name>
<sequence>MDLSDGEWHKASYSTVENDNCVELAAFLQTVAVRDSTSPTTGHILLTRDTFRKLAAVIKTL</sequence>
<dbReference type="EMBL" id="JAIBOA010000009">
    <property type="protein sequence ID" value="MBW8484014.1"/>
    <property type="molecule type" value="Genomic_DNA"/>
</dbReference>